<keyword evidence="4" id="KW-1005">Bacterial flagellum biogenesis</keyword>
<dbReference type="SMART" id="SM00858">
    <property type="entry name" value="SAF"/>
    <property type="match status" value="1"/>
</dbReference>
<dbReference type="EMBL" id="CP060436">
    <property type="protein sequence ID" value="QPM91287.1"/>
    <property type="molecule type" value="Genomic_DNA"/>
</dbReference>
<dbReference type="CDD" id="cd11614">
    <property type="entry name" value="SAF_CpaB_FlgA_like"/>
    <property type="match status" value="1"/>
</dbReference>
<evidence type="ECO:0000256" key="3">
    <source>
        <dbReference type="ARBA" id="ARBA00022764"/>
    </source>
</evidence>
<protein>
    <recommendedName>
        <fullName evidence="4">Flagella basal body P-ring formation protein FlgA</fullName>
    </recommendedName>
</protein>
<dbReference type="InterPro" id="IPR017585">
    <property type="entry name" value="SAF_FlgA"/>
</dbReference>
<dbReference type="Proteomes" id="UP000283786">
    <property type="component" value="Chromosome"/>
</dbReference>
<evidence type="ECO:0000256" key="1">
    <source>
        <dbReference type="ARBA" id="ARBA00004418"/>
    </source>
</evidence>
<comment type="similarity">
    <text evidence="4">Belongs to the FlgA family.</text>
</comment>
<organism evidence="5 6">
    <name type="scientific">Pseudooceanicola algae</name>
    <dbReference type="NCBI Taxonomy" id="1537215"/>
    <lineage>
        <taxon>Bacteria</taxon>
        <taxon>Pseudomonadati</taxon>
        <taxon>Pseudomonadota</taxon>
        <taxon>Alphaproteobacteria</taxon>
        <taxon>Rhodobacterales</taxon>
        <taxon>Paracoccaceae</taxon>
        <taxon>Pseudooceanicola</taxon>
    </lineage>
</organism>
<dbReference type="RefSeq" id="WP_119841003.1">
    <property type="nucleotide sequence ID" value="NZ_CP060436.1"/>
</dbReference>
<dbReference type="AlphaFoldDB" id="A0A418SAY7"/>
<dbReference type="OrthoDB" id="7619725at2"/>
<comment type="function">
    <text evidence="4">Involved in the assembly process of the P-ring formation. It may associate with FlgF on the rod constituting a structure essential for the P-ring assembly or may act as a modulator protein for the P-ring assembly.</text>
</comment>
<reference evidence="5 6" key="1">
    <citation type="submission" date="2020-08" db="EMBL/GenBank/DDBJ databases">
        <title>Genome sequence of Rhodobacteraceae bacterium Lw-13e.</title>
        <authorList>
            <person name="Poehlein A."/>
            <person name="Wolter L."/>
            <person name="Daniel R."/>
            <person name="Brinkhoff T."/>
        </authorList>
    </citation>
    <scope>NUCLEOTIDE SEQUENCE [LARGE SCALE GENOMIC DNA]</scope>
    <source>
        <strain evidence="5 6">Lw-13e</strain>
    </source>
</reference>
<dbReference type="Pfam" id="PF13144">
    <property type="entry name" value="ChapFlgA"/>
    <property type="match status" value="1"/>
</dbReference>
<evidence type="ECO:0000256" key="4">
    <source>
        <dbReference type="RuleBase" id="RU362063"/>
    </source>
</evidence>
<name>A0A418SAY7_9RHOB</name>
<keyword evidence="3 4" id="KW-0574">Periplasm</keyword>
<proteinExistence type="inferred from homology"/>
<dbReference type="InterPro" id="IPR013974">
    <property type="entry name" value="SAF"/>
</dbReference>
<dbReference type="PANTHER" id="PTHR36307">
    <property type="entry name" value="FLAGELLA BASAL BODY P-RING FORMATION PROTEIN FLGA"/>
    <property type="match status" value="1"/>
</dbReference>
<comment type="subcellular location">
    <subcellularLocation>
        <location evidence="1 4">Periplasm</location>
    </subcellularLocation>
</comment>
<dbReference type="PANTHER" id="PTHR36307:SF1">
    <property type="entry name" value="FLAGELLA BASAL BODY P-RING FORMATION PROTEIN FLGA"/>
    <property type="match status" value="1"/>
</dbReference>
<keyword evidence="6" id="KW-1185">Reference proteome</keyword>
<keyword evidence="2 4" id="KW-0732">Signal</keyword>
<accession>A0A418SAY7</accession>
<evidence type="ECO:0000256" key="2">
    <source>
        <dbReference type="ARBA" id="ARBA00022729"/>
    </source>
</evidence>
<feature type="chain" id="PRO_5031677142" description="Flagella basal body P-ring formation protein FlgA" evidence="4">
    <location>
        <begin position="18"/>
        <end position="137"/>
    </location>
</feature>
<dbReference type="KEGG" id="palw:PSAL_025400"/>
<feature type="signal peptide" evidence="4">
    <location>
        <begin position="1"/>
        <end position="17"/>
    </location>
</feature>
<dbReference type="Gene3D" id="2.30.30.760">
    <property type="match status" value="1"/>
</dbReference>
<dbReference type="NCBIfam" id="TIGR03170">
    <property type="entry name" value="flgA_cterm"/>
    <property type="match status" value="1"/>
</dbReference>
<dbReference type="GO" id="GO:0042597">
    <property type="term" value="C:periplasmic space"/>
    <property type="evidence" value="ECO:0007669"/>
    <property type="project" value="UniProtKB-SubCell"/>
</dbReference>
<dbReference type="GO" id="GO:0044780">
    <property type="term" value="P:bacterial-type flagellum assembly"/>
    <property type="evidence" value="ECO:0007669"/>
    <property type="project" value="InterPro"/>
</dbReference>
<gene>
    <name evidence="5" type="ORF">PSAL_025400</name>
</gene>
<evidence type="ECO:0000313" key="5">
    <source>
        <dbReference type="EMBL" id="QPM91287.1"/>
    </source>
</evidence>
<sequence>MLRFLLPLLLLAPTLHAETVFATRTMRAQTVIGPDDLTLRDMEVPGALSSLDGLIGLETRQSLYAGRPIRPGDLGPPALIDRNQIISLVYDKGGLMIVAEARALGRGGDGETLRVMNLSSRQVVNGVIQPDGTVKVP</sequence>
<evidence type="ECO:0000313" key="6">
    <source>
        <dbReference type="Proteomes" id="UP000283786"/>
    </source>
</evidence>
<dbReference type="InterPro" id="IPR039246">
    <property type="entry name" value="Flagellar_FlgA"/>
</dbReference>